<dbReference type="EMBL" id="BAAABX010000066">
    <property type="protein sequence ID" value="GAA0431540.1"/>
    <property type="molecule type" value="Genomic_DNA"/>
</dbReference>
<keyword evidence="2" id="KW-0812">Transmembrane</keyword>
<dbReference type="Proteomes" id="UP001500879">
    <property type="component" value="Unassembled WGS sequence"/>
</dbReference>
<evidence type="ECO:0000313" key="4">
    <source>
        <dbReference type="Proteomes" id="UP001500879"/>
    </source>
</evidence>
<evidence type="ECO:0000256" key="2">
    <source>
        <dbReference type="SAM" id="Phobius"/>
    </source>
</evidence>
<evidence type="ECO:0000256" key="1">
    <source>
        <dbReference type="SAM" id="MobiDB-lite"/>
    </source>
</evidence>
<name>A0ABN0Z3I7_9ACTN</name>
<feature type="transmembrane region" description="Helical" evidence="2">
    <location>
        <begin position="32"/>
        <end position="53"/>
    </location>
</feature>
<accession>A0ABN0Z3I7</accession>
<evidence type="ECO:0000313" key="3">
    <source>
        <dbReference type="EMBL" id="GAA0431540.1"/>
    </source>
</evidence>
<reference evidence="3 4" key="1">
    <citation type="journal article" date="2019" name="Int. J. Syst. Evol. Microbiol.">
        <title>The Global Catalogue of Microorganisms (GCM) 10K type strain sequencing project: providing services to taxonomists for standard genome sequencing and annotation.</title>
        <authorList>
            <consortium name="The Broad Institute Genomics Platform"/>
            <consortium name="The Broad Institute Genome Sequencing Center for Infectious Disease"/>
            <person name="Wu L."/>
            <person name="Ma J."/>
        </authorList>
    </citation>
    <scope>NUCLEOTIDE SEQUENCE [LARGE SCALE GENOMIC DNA]</scope>
    <source>
        <strain evidence="3 4">JCM 4788</strain>
    </source>
</reference>
<organism evidence="3 4">
    <name type="scientific">Streptomyces luteireticuli</name>
    <dbReference type="NCBI Taxonomy" id="173858"/>
    <lineage>
        <taxon>Bacteria</taxon>
        <taxon>Bacillati</taxon>
        <taxon>Actinomycetota</taxon>
        <taxon>Actinomycetes</taxon>
        <taxon>Kitasatosporales</taxon>
        <taxon>Streptomycetaceae</taxon>
        <taxon>Streptomyces</taxon>
    </lineage>
</organism>
<protein>
    <recommendedName>
        <fullName evidence="5">Secreted protein</fullName>
    </recommendedName>
</protein>
<sequence>MPRPTSAQIAYGSATVVLSTLVMLLLTGTSSVTGVAVIALGALALGLVAAAAVPVSRRSPRTVTGSPRLPRQRAGSAPARVGEHSLHG</sequence>
<keyword evidence="4" id="KW-1185">Reference proteome</keyword>
<feature type="region of interest" description="Disordered" evidence="1">
    <location>
        <begin position="57"/>
        <end position="88"/>
    </location>
</feature>
<feature type="transmembrane region" description="Helical" evidence="2">
    <location>
        <begin position="9"/>
        <end position="26"/>
    </location>
</feature>
<proteinExistence type="predicted"/>
<dbReference type="RefSeq" id="WP_344031383.1">
    <property type="nucleotide sequence ID" value="NZ_BAAABX010000066.1"/>
</dbReference>
<keyword evidence="2" id="KW-0472">Membrane</keyword>
<comment type="caution">
    <text evidence="3">The sequence shown here is derived from an EMBL/GenBank/DDBJ whole genome shotgun (WGS) entry which is preliminary data.</text>
</comment>
<keyword evidence="2" id="KW-1133">Transmembrane helix</keyword>
<gene>
    <name evidence="3" type="ORF">GCM10010357_61440</name>
</gene>
<evidence type="ECO:0008006" key="5">
    <source>
        <dbReference type="Google" id="ProtNLM"/>
    </source>
</evidence>